<evidence type="ECO:0008006" key="4">
    <source>
        <dbReference type="Google" id="ProtNLM"/>
    </source>
</evidence>
<accession>A0A1J6I7K0</accession>
<evidence type="ECO:0000313" key="3">
    <source>
        <dbReference type="Proteomes" id="UP000187609"/>
    </source>
</evidence>
<dbReference type="AlphaFoldDB" id="A0A1J6I7K0"/>
<keyword evidence="3" id="KW-1185">Reference proteome</keyword>
<dbReference type="Gramene" id="OIT00420">
    <property type="protein sequence ID" value="OIT00420"/>
    <property type="gene ID" value="A4A49_33194"/>
</dbReference>
<comment type="caution">
    <text evidence="2">The sequence shown here is derived from an EMBL/GenBank/DDBJ whole genome shotgun (WGS) entry which is preliminary data.</text>
</comment>
<organism evidence="2 3">
    <name type="scientific">Nicotiana attenuata</name>
    <name type="common">Coyote tobacco</name>
    <dbReference type="NCBI Taxonomy" id="49451"/>
    <lineage>
        <taxon>Eukaryota</taxon>
        <taxon>Viridiplantae</taxon>
        <taxon>Streptophyta</taxon>
        <taxon>Embryophyta</taxon>
        <taxon>Tracheophyta</taxon>
        <taxon>Spermatophyta</taxon>
        <taxon>Magnoliopsida</taxon>
        <taxon>eudicotyledons</taxon>
        <taxon>Gunneridae</taxon>
        <taxon>Pentapetalae</taxon>
        <taxon>asterids</taxon>
        <taxon>lamiids</taxon>
        <taxon>Solanales</taxon>
        <taxon>Solanaceae</taxon>
        <taxon>Nicotianoideae</taxon>
        <taxon>Nicotianeae</taxon>
        <taxon>Nicotiana</taxon>
    </lineage>
</organism>
<dbReference type="EMBL" id="MJEQ01037189">
    <property type="protein sequence ID" value="OIT00420.1"/>
    <property type="molecule type" value="Genomic_DNA"/>
</dbReference>
<evidence type="ECO:0000313" key="2">
    <source>
        <dbReference type="EMBL" id="OIT00420.1"/>
    </source>
</evidence>
<proteinExistence type="predicted"/>
<keyword evidence="1" id="KW-0175">Coiled coil</keyword>
<dbReference type="Proteomes" id="UP000187609">
    <property type="component" value="Unassembled WGS sequence"/>
</dbReference>
<name>A0A1J6I7K0_NICAT</name>
<reference evidence="2" key="1">
    <citation type="submission" date="2016-11" db="EMBL/GenBank/DDBJ databases">
        <title>The genome of Nicotiana attenuata.</title>
        <authorList>
            <person name="Xu S."/>
            <person name="Brockmoeller T."/>
            <person name="Gaquerel E."/>
            <person name="Navarro A."/>
            <person name="Kuhl H."/>
            <person name="Gase K."/>
            <person name="Ling Z."/>
            <person name="Zhou W."/>
            <person name="Kreitzer C."/>
            <person name="Stanke M."/>
            <person name="Tang H."/>
            <person name="Lyons E."/>
            <person name="Pandey P."/>
            <person name="Pandey S.P."/>
            <person name="Timmermann B."/>
            <person name="Baldwin I.T."/>
        </authorList>
    </citation>
    <scope>NUCLEOTIDE SEQUENCE [LARGE SCALE GENOMIC DNA]</scope>
    <source>
        <strain evidence="2">UT</strain>
    </source>
</reference>
<evidence type="ECO:0000256" key="1">
    <source>
        <dbReference type="SAM" id="Coils"/>
    </source>
</evidence>
<dbReference type="SMR" id="A0A1J6I7K0"/>
<protein>
    <recommendedName>
        <fullName evidence="4">Retrotransposon gag domain-containing protein</fullName>
    </recommendedName>
</protein>
<gene>
    <name evidence="2" type="ORF">A4A49_33194</name>
</gene>
<sequence length="177" mass="20763">MTIPETRIKATEENIKKLENQLQNYISETDKKLESNDSKMDELHHKFDIMMYKIFVIKDGILGSAPPGNLQVEGSGRRAGMVEPHEQPMGRYHSSSSASRVDCPYFEDGDPRSWLRKCERYFHYNHISDPQHKLEIVVLHLNGKEESWYFSYQGLEIHINIHTRAFWSRNKQGQQKI</sequence>
<dbReference type="OMA" id="MERFFAN"/>
<feature type="coiled-coil region" evidence="1">
    <location>
        <begin position="8"/>
        <end position="35"/>
    </location>
</feature>